<dbReference type="OrthoDB" id="9986222at2"/>
<dbReference type="RefSeq" id="WP_102720993.1">
    <property type="nucleotide sequence ID" value="NZ_CACRSS010000016.1"/>
</dbReference>
<feature type="region of interest" description="Disordered" evidence="1">
    <location>
        <begin position="88"/>
        <end position="107"/>
    </location>
</feature>
<dbReference type="EMBL" id="CACRSS010000016">
    <property type="protein sequence ID" value="VYT05336.1"/>
    <property type="molecule type" value="Genomic_DNA"/>
</dbReference>
<keyword evidence="2" id="KW-0732">Signal</keyword>
<dbReference type="AlphaFoldDB" id="A0A6N2TPE2"/>
<reference evidence="3" key="1">
    <citation type="submission" date="2019-11" db="EMBL/GenBank/DDBJ databases">
        <authorList>
            <person name="Feng L."/>
        </authorList>
    </citation>
    <scope>NUCLEOTIDE SEQUENCE</scope>
    <source>
        <strain evidence="3">AMuciniphilaLFYP55</strain>
    </source>
</reference>
<feature type="signal peptide" evidence="2">
    <location>
        <begin position="1"/>
        <end position="23"/>
    </location>
</feature>
<protein>
    <submittedName>
        <fullName evidence="3">Uncharacterized protein</fullName>
    </submittedName>
</protein>
<gene>
    <name evidence="3" type="ORF">AMLFYP55_00426</name>
</gene>
<feature type="region of interest" description="Disordered" evidence="1">
    <location>
        <begin position="460"/>
        <end position="481"/>
    </location>
</feature>
<feature type="chain" id="PRO_5026992511" evidence="2">
    <location>
        <begin position="24"/>
        <end position="481"/>
    </location>
</feature>
<evidence type="ECO:0000256" key="2">
    <source>
        <dbReference type="SAM" id="SignalP"/>
    </source>
</evidence>
<sequence length="481" mass="53155">MNIKLFTAIFLPALLFHLMPLHAAEDYKCEVKITPGENVAMSEDGDKAILDKQEGKSYKFKAVAKFTPDSQREWVEYRGGKTRKYTWEPEPIMTSDPPRGKGGFSSTGICSPSEEYWGTEFKVKVKVRMGLVGPKKKREVAEAEMDTIAPLIQIQFAKFRENAGGNGFTIHDQFRGKPVPVPEFKREDKAPDDDKSPVGYYAGDIPSFTVTFKALPDSMKTIKAMCTDGIFASEATELSIANGKAEGVVTAKEAVERKCRGRAENASWSFSVLGVKLSAKEQMTISKCYVLLDRGNLDKPWKTLLKTAFGKWNFSGATTHDQLMDRLSRGISNSASYYDEWKPEVGKTGSLYVDQKQNPMPLSVAGMVDAIDKGTAKIICVEAAGLMEYSASVLGSGGVSSRGVGWTETRKTTNAQGQEETKSWRSGHAWCLYGGKVHNPVPYNAGPTNKSESDYIKDDLKSDENRSNFTEPGGRYFSFNK</sequence>
<name>A0A6N2TPE2_9BACT</name>
<evidence type="ECO:0000313" key="3">
    <source>
        <dbReference type="EMBL" id="VYT05336.1"/>
    </source>
</evidence>
<organism evidence="3">
    <name type="scientific">Akkermansia muciniphila</name>
    <dbReference type="NCBI Taxonomy" id="239935"/>
    <lineage>
        <taxon>Bacteria</taxon>
        <taxon>Pseudomonadati</taxon>
        <taxon>Verrucomicrobiota</taxon>
        <taxon>Verrucomicrobiia</taxon>
        <taxon>Verrucomicrobiales</taxon>
        <taxon>Akkermansiaceae</taxon>
        <taxon>Akkermansia</taxon>
    </lineage>
</organism>
<accession>A0A6N2TPE2</accession>
<proteinExistence type="predicted"/>
<evidence type="ECO:0000256" key="1">
    <source>
        <dbReference type="SAM" id="MobiDB-lite"/>
    </source>
</evidence>